<keyword evidence="11 14" id="KW-1133">Transmembrane helix</keyword>
<dbReference type="PANTHER" id="PTHR30627:SF2">
    <property type="entry name" value="PEPTIDOGLYCAN D,D-TRANSPEPTIDASE MRDA"/>
    <property type="match status" value="1"/>
</dbReference>
<dbReference type="InterPro" id="IPR036138">
    <property type="entry name" value="PBP_dimer_sf"/>
</dbReference>
<evidence type="ECO:0000313" key="18">
    <source>
        <dbReference type="EMBL" id="GFE83044.1"/>
    </source>
</evidence>
<feature type="region of interest" description="Disordered" evidence="15">
    <location>
        <begin position="630"/>
        <end position="653"/>
    </location>
</feature>
<comment type="catalytic activity">
    <reaction evidence="14">
        <text>Preferential cleavage: (Ac)2-L-Lys-D-Ala-|-D-Ala. Also transpeptidation of peptidyl-alanyl moieties that are N-acyl substituents of D-alanine.</text>
        <dbReference type="EC" id="3.4.16.4"/>
    </reaction>
</comment>
<dbReference type="GO" id="GO:0009252">
    <property type="term" value="P:peptidoglycan biosynthetic process"/>
    <property type="evidence" value="ECO:0007669"/>
    <property type="project" value="UniProtKB-UniRule"/>
</dbReference>
<evidence type="ECO:0000256" key="15">
    <source>
        <dbReference type="SAM" id="MobiDB-lite"/>
    </source>
</evidence>
<evidence type="ECO:0000256" key="8">
    <source>
        <dbReference type="ARBA" id="ARBA00022801"/>
    </source>
</evidence>
<feature type="compositionally biased region" description="Pro residues" evidence="15">
    <location>
        <begin position="640"/>
        <end position="653"/>
    </location>
</feature>
<keyword evidence="10 14" id="KW-0573">Peptidoglycan synthesis</keyword>
<keyword evidence="4 14" id="KW-0997">Cell inner membrane</keyword>
<name>A0A829YI72_9GAMM</name>
<dbReference type="AlphaFoldDB" id="A0A829YI72"/>
<dbReference type="GO" id="GO:0005886">
    <property type="term" value="C:plasma membrane"/>
    <property type="evidence" value="ECO:0007669"/>
    <property type="project" value="UniProtKB-SubCell"/>
</dbReference>
<dbReference type="InterPro" id="IPR001460">
    <property type="entry name" value="PCN-bd_Tpept"/>
</dbReference>
<dbReference type="EMBL" id="BLJN01000005">
    <property type="protein sequence ID" value="GFE83044.1"/>
    <property type="molecule type" value="Genomic_DNA"/>
</dbReference>
<evidence type="ECO:0000256" key="6">
    <source>
        <dbReference type="ARBA" id="ARBA00022670"/>
    </source>
</evidence>
<keyword evidence="3 14" id="KW-1003">Cell membrane</keyword>
<dbReference type="NCBIfam" id="TIGR03423">
    <property type="entry name" value="pbp2_mrdA"/>
    <property type="match status" value="1"/>
</dbReference>
<dbReference type="SUPFAM" id="SSF56519">
    <property type="entry name" value="Penicillin binding protein dimerisation domain"/>
    <property type="match status" value="1"/>
</dbReference>
<dbReference type="UniPathway" id="UPA00219"/>
<keyword evidence="8 14" id="KW-0378">Hydrolase</keyword>
<dbReference type="InterPro" id="IPR012338">
    <property type="entry name" value="Beta-lactam/transpept-like"/>
</dbReference>
<evidence type="ECO:0000256" key="2">
    <source>
        <dbReference type="ARBA" id="ARBA00004236"/>
    </source>
</evidence>
<evidence type="ECO:0000256" key="9">
    <source>
        <dbReference type="ARBA" id="ARBA00022960"/>
    </source>
</evidence>
<dbReference type="GO" id="GO:0009002">
    <property type="term" value="F:serine-type D-Ala-D-Ala carboxypeptidase activity"/>
    <property type="evidence" value="ECO:0007669"/>
    <property type="project" value="UniProtKB-UniRule"/>
</dbReference>
<dbReference type="PANTHER" id="PTHR30627">
    <property type="entry name" value="PEPTIDOGLYCAN D,D-TRANSPEPTIDASE"/>
    <property type="match status" value="1"/>
</dbReference>
<dbReference type="EC" id="3.4.16.4" evidence="14"/>
<comment type="caution">
    <text evidence="18">The sequence shown here is derived from an EMBL/GenBank/DDBJ whole genome shotgun (WGS) entry which is preliminary data.</text>
</comment>
<protein>
    <recommendedName>
        <fullName evidence="14">Peptidoglycan D,D-transpeptidase MrdA</fullName>
        <ecNumber evidence="14">3.4.16.4</ecNumber>
    </recommendedName>
    <alternativeName>
        <fullName evidence="14">Penicillin-binding protein 2</fullName>
        <shortName evidence="14">PBP-2</shortName>
    </alternativeName>
</protein>
<accession>A0A829YI72</accession>
<evidence type="ECO:0000256" key="12">
    <source>
        <dbReference type="ARBA" id="ARBA00023136"/>
    </source>
</evidence>
<evidence type="ECO:0000256" key="5">
    <source>
        <dbReference type="ARBA" id="ARBA00022645"/>
    </source>
</evidence>
<reference evidence="19" key="1">
    <citation type="submission" date="2020-01" db="EMBL/GenBank/DDBJ databases">
        <title>'Steroidobacter agaridevorans' sp. nov., agar-degrading bacteria isolated from rhizosphere soils.</title>
        <authorList>
            <person name="Ikenaga M."/>
            <person name="Kataoka M."/>
            <person name="Murouchi A."/>
            <person name="Katsuragi S."/>
            <person name="Sakai M."/>
        </authorList>
    </citation>
    <scope>NUCLEOTIDE SEQUENCE [LARGE SCALE GENOMIC DNA]</scope>
    <source>
        <strain evidence="19">YU21-B</strain>
    </source>
</reference>
<dbReference type="Pfam" id="PF03717">
    <property type="entry name" value="PBP_dimer"/>
    <property type="match status" value="1"/>
</dbReference>
<evidence type="ECO:0000259" key="16">
    <source>
        <dbReference type="Pfam" id="PF00905"/>
    </source>
</evidence>
<keyword evidence="12 14" id="KW-0472">Membrane</keyword>
<dbReference type="GO" id="GO:0008658">
    <property type="term" value="F:penicillin binding"/>
    <property type="evidence" value="ECO:0007669"/>
    <property type="project" value="UniProtKB-UniRule"/>
</dbReference>
<dbReference type="InterPro" id="IPR017790">
    <property type="entry name" value="Penicillin-binding_protein_2"/>
</dbReference>
<evidence type="ECO:0000313" key="19">
    <source>
        <dbReference type="Proteomes" id="UP000445000"/>
    </source>
</evidence>
<keyword evidence="5 14" id="KW-0121">Carboxypeptidase</keyword>
<keyword evidence="6 14" id="KW-0645">Protease</keyword>
<dbReference type="InterPro" id="IPR050515">
    <property type="entry name" value="Beta-lactam/transpept"/>
</dbReference>
<dbReference type="GO" id="GO:0006508">
    <property type="term" value="P:proteolysis"/>
    <property type="evidence" value="ECO:0007669"/>
    <property type="project" value="UniProtKB-KW"/>
</dbReference>
<evidence type="ECO:0000256" key="13">
    <source>
        <dbReference type="ARBA" id="ARBA00023316"/>
    </source>
</evidence>
<comment type="caution">
    <text evidence="14">Lacks conserved residue(s) required for the propagation of feature annotation.</text>
</comment>
<dbReference type="Gene3D" id="3.40.710.10">
    <property type="entry name" value="DD-peptidase/beta-lactamase superfamily"/>
    <property type="match status" value="1"/>
</dbReference>
<evidence type="ECO:0000256" key="14">
    <source>
        <dbReference type="HAMAP-Rule" id="MF_02081"/>
    </source>
</evidence>
<comment type="function">
    <text evidence="14">Catalyzes cross-linking of the peptidoglycan cell wall.</text>
</comment>
<evidence type="ECO:0000256" key="7">
    <source>
        <dbReference type="ARBA" id="ARBA00022692"/>
    </source>
</evidence>
<feature type="transmembrane region" description="Helical" evidence="14">
    <location>
        <begin position="21"/>
        <end position="41"/>
    </location>
</feature>
<evidence type="ECO:0000256" key="10">
    <source>
        <dbReference type="ARBA" id="ARBA00022984"/>
    </source>
</evidence>
<feature type="domain" description="Penicillin-binding protein transpeptidase" evidence="16">
    <location>
        <begin position="275"/>
        <end position="621"/>
    </location>
</feature>
<comment type="similarity">
    <text evidence="14">Belongs to the transpeptidase family. MrdA subfamily.</text>
</comment>
<dbReference type="GO" id="GO:0071972">
    <property type="term" value="F:peptidoglycan L,D-transpeptidase activity"/>
    <property type="evidence" value="ECO:0007669"/>
    <property type="project" value="TreeGrafter"/>
</dbReference>
<feature type="active site" description="Acyl-ester intermediate" evidence="14">
    <location>
        <position position="333"/>
    </location>
</feature>
<feature type="domain" description="Penicillin-binding protein dimerisation" evidence="17">
    <location>
        <begin position="63"/>
        <end position="234"/>
    </location>
</feature>
<evidence type="ECO:0000256" key="3">
    <source>
        <dbReference type="ARBA" id="ARBA00022475"/>
    </source>
</evidence>
<evidence type="ECO:0000256" key="1">
    <source>
        <dbReference type="ARBA" id="ARBA00004167"/>
    </source>
</evidence>
<dbReference type="GO" id="GO:0008360">
    <property type="term" value="P:regulation of cell shape"/>
    <property type="evidence" value="ECO:0007669"/>
    <property type="project" value="UniProtKB-KW"/>
</dbReference>
<evidence type="ECO:0000259" key="17">
    <source>
        <dbReference type="Pfam" id="PF03717"/>
    </source>
</evidence>
<sequence length="653" mass="71421">MARSVRIKDHHAESQLFEQRAIVAAVLMVIAMGLVISRLVWLQVVKYDYFADLSQGNRIRIEPIPPNRGLILDRNGLPLATNAPSYQLELTKEQVDDIDATLNGIAEIGLIEKDDIPTIKRDLRGRRSFDAVPIKLQLSEVEVARFAARRHQFPGVEIRPRLTRYYPLAESSVHAIGYVGAISEDDKKRLNMDDYAGTTLTGKNGVEYAYEDQLHGRAGFQQLLVNAQGRSVERIGNEAANLERKEPVAGNDLFLTIDMRVQQAAEEALRGQRASAVAIDPANGDIIAFVSTPAFDPNLFARGLTRPEYLALTEDPNRPMYDRVIRGVYPPGSTVKPMMAMAALEYGVVTPAESVFCRGAYRMPGVSRPWRDWKAGGHGHVDMRKAIATSCDVYFYDIANQMGVDRIHDYLAQFGMGAITGIDIPGEKIGLLPSTAWKKKAFRRKEAQMWFPGDTISIGIGQGYMNATPLQLAHATATIAGRGQRFKPRLVRAVRNVTTGKVTELKPSPLPSPHVDDPAAWDVAIGGMYDVANAPYGTARGATANALYKIAGKSGTAQVFTVAANEKMRKPGELAEHLRDHALFIAFAPADAPRIAVAVVVENAPAGGSGFAAPIARRILDTYLLTPEQLAEQDAKRKPAPPPPPVPRPGETE</sequence>
<dbReference type="InterPro" id="IPR005311">
    <property type="entry name" value="PBP_dimer"/>
</dbReference>
<keyword evidence="9 14" id="KW-0133">Cell shape</keyword>
<dbReference type="Proteomes" id="UP000445000">
    <property type="component" value="Unassembled WGS sequence"/>
</dbReference>
<dbReference type="RefSeq" id="WP_161814662.1">
    <property type="nucleotide sequence ID" value="NZ_BLJN01000005.1"/>
</dbReference>
<comment type="pathway">
    <text evidence="14">Cell wall biogenesis; peptidoglycan biosynthesis.</text>
</comment>
<gene>
    <name evidence="18" type="primary">pbpA</name>
    <name evidence="14" type="synonym">mrdA</name>
    <name evidence="18" type="ORF">GCM10011487_50440</name>
</gene>
<evidence type="ECO:0000256" key="4">
    <source>
        <dbReference type="ARBA" id="ARBA00022519"/>
    </source>
</evidence>
<organism evidence="18 19">
    <name type="scientific">Steroidobacter agaridevorans</name>
    <dbReference type="NCBI Taxonomy" id="2695856"/>
    <lineage>
        <taxon>Bacteria</taxon>
        <taxon>Pseudomonadati</taxon>
        <taxon>Pseudomonadota</taxon>
        <taxon>Gammaproteobacteria</taxon>
        <taxon>Steroidobacterales</taxon>
        <taxon>Steroidobacteraceae</taxon>
        <taxon>Steroidobacter</taxon>
    </lineage>
</organism>
<keyword evidence="13 14" id="KW-0961">Cell wall biogenesis/degradation</keyword>
<dbReference type="Gene3D" id="3.30.1390.30">
    <property type="entry name" value="Penicillin-binding protein 2a, domain 3"/>
    <property type="match status" value="1"/>
</dbReference>
<proteinExistence type="inferred from homology"/>
<dbReference type="Pfam" id="PF00905">
    <property type="entry name" value="Transpeptidase"/>
    <property type="match status" value="1"/>
</dbReference>
<dbReference type="HAMAP" id="MF_02081">
    <property type="entry name" value="MrdA_transpept"/>
    <property type="match status" value="1"/>
</dbReference>
<dbReference type="SUPFAM" id="SSF56601">
    <property type="entry name" value="beta-lactamase/transpeptidase-like"/>
    <property type="match status" value="1"/>
</dbReference>
<keyword evidence="7 14" id="KW-0812">Transmembrane</keyword>
<comment type="subcellular location">
    <subcellularLocation>
        <location evidence="14">Cell inner membrane</location>
        <topology evidence="14">Single-pass membrane protein</topology>
    </subcellularLocation>
    <subcellularLocation>
        <location evidence="2">Cell membrane</location>
    </subcellularLocation>
    <subcellularLocation>
        <location evidence="1">Membrane</location>
        <topology evidence="1">Single-pass membrane protein</topology>
    </subcellularLocation>
</comment>
<dbReference type="GO" id="GO:0071555">
    <property type="term" value="P:cell wall organization"/>
    <property type="evidence" value="ECO:0007669"/>
    <property type="project" value="UniProtKB-KW"/>
</dbReference>
<dbReference type="Gene3D" id="3.90.1310.10">
    <property type="entry name" value="Penicillin-binding protein 2a (Domain 2)"/>
    <property type="match status" value="1"/>
</dbReference>
<evidence type="ECO:0000256" key="11">
    <source>
        <dbReference type="ARBA" id="ARBA00022989"/>
    </source>
</evidence>
<keyword evidence="19" id="KW-1185">Reference proteome</keyword>